<dbReference type="EMBL" id="BOMB01000046">
    <property type="protein sequence ID" value="GID15678.1"/>
    <property type="molecule type" value="Genomic_DNA"/>
</dbReference>
<evidence type="ECO:0000313" key="3">
    <source>
        <dbReference type="EMBL" id="GID15678.1"/>
    </source>
</evidence>
<dbReference type="InterPro" id="IPR008964">
    <property type="entry name" value="Invasin/intimin_cell_adhesion"/>
</dbReference>
<evidence type="ECO:0000259" key="2">
    <source>
        <dbReference type="SMART" id="SM00047"/>
    </source>
</evidence>
<dbReference type="GO" id="GO:0005975">
    <property type="term" value="P:carbohydrate metabolic process"/>
    <property type="evidence" value="ECO:0007669"/>
    <property type="project" value="UniProtKB-ARBA"/>
</dbReference>
<dbReference type="GO" id="GO:0004040">
    <property type="term" value="F:amidase activity"/>
    <property type="evidence" value="ECO:0007669"/>
    <property type="project" value="InterPro"/>
</dbReference>
<dbReference type="Gene3D" id="1.10.530.10">
    <property type="match status" value="1"/>
</dbReference>
<dbReference type="Gene3D" id="2.60.40.10">
    <property type="entry name" value="Immunoglobulins"/>
    <property type="match status" value="1"/>
</dbReference>
<protein>
    <recommendedName>
        <fullName evidence="2">Mannosyl-glycoprotein endo-beta-N-acetylglucosamidase-like domain-containing protein</fullName>
    </recommendedName>
</protein>
<dbReference type="InterPro" id="IPR051056">
    <property type="entry name" value="Glycosyl_Hydrolase_73"/>
</dbReference>
<dbReference type="SUPFAM" id="SSF49373">
    <property type="entry name" value="Invasin/intimin cell-adhesion fragments"/>
    <property type="match status" value="1"/>
</dbReference>
<name>A0A8J3JIN2_9ACTN</name>
<dbReference type="RefSeq" id="WP_203664079.1">
    <property type="nucleotide sequence ID" value="NZ_BAAAZM010000001.1"/>
</dbReference>
<organism evidence="3 4">
    <name type="scientific">Actinocatenispora rupis</name>
    <dbReference type="NCBI Taxonomy" id="519421"/>
    <lineage>
        <taxon>Bacteria</taxon>
        <taxon>Bacillati</taxon>
        <taxon>Actinomycetota</taxon>
        <taxon>Actinomycetes</taxon>
        <taxon>Micromonosporales</taxon>
        <taxon>Micromonosporaceae</taxon>
        <taxon>Actinocatenispora</taxon>
    </lineage>
</organism>
<keyword evidence="4" id="KW-1185">Reference proteome</keyword>
<evidence type="ECO:0000256" key="1">
    <source>
        <dbReference type="ARBA" id="ARBA00022801"/>
    </source>
</evidence>
<dbReference type="PANTHER" id="PTHR33308:SF9">
    <property type="entry name" value="PEPTIDOGLYCAN HYDROLASE FLGJ"/>
    <property type="match status" value="1"/>
</dbReference>
<comment type="caution">
    <text evidence="3">The sequence shown here is derived from an EMBL/GenBank/DDBJ whole genome shotgun (WGS) entry which is preliminary data.</text>
</comment>
<dbReference type="Proteomes" id="UP000612808">
    <property type="component" value="Unassembled WGS sequence"/>
</dbReference>
<evidence type="ECO:0000313" key="4">
    <source>
        <dbReference type="Proteomes" id="UP000612808"/>
    </source>
</evidence>
<dbReference type="InterPro" id="IPR013783">
    <property type="entry name" value="Ig-like_fold"/>
</dbReference>
<dbReference type="PANTHER" id="PTHR33308">
    <property type="entry name" value="PEPTIDOGLYCAN HYDROLASE FLGJ"/>
    <property type="match status" value="1"/>
</dbReference>
<keyword evidence="1" id="KW-0378">Hydrolase</keyword>
<feature type="domain" description="Mannosyl-glycoprotein endo-beta-N-acetylglucosamidase-like" evidence="2">
    <location>
        <begin position="34"/>
        <end position="194"/>
    </location>
</feature>
<sequence length="486" mass="49694">MTEHHARGDTHRRRTRFAAVAVLAVVASVLTGSLIGSGRAAAQPPNTFIARAVPGAQASERTTGVPAAVTIAQAAWESAWGDAAPGNNFFGIKCTSPNDPGPNGTGCTRRKTTECDPTCHPAYAYFRDYASPEGSFKDHGEFLRDNKRYATAFRYTNDPDRFITEVARAGYATDPNYAKNIIGIMRSHNLYQYDVGGGGGTPPPPAKQDTTLAYTGAKHVANGAAATLSAVLTTKSGSAIDGRTVSFALGTGNGAQSCTAKTDGKGTASCVVRSVRQPLTADATVPVKATFGGDDRYAASSTNATVRLTYATGRAYGLSLSAGLPGLSVRLVPQPDTGAVRTADPTARHARCTATLDLAVAHAHAVCPTVTTATGTATATTTVSDVTVGLKDLPLVQISAVRATATARCDGTTGSATVHVTVGGVPVHVSTGPNSTVDLGDGLRLVVDEQVRGDGGLTVNAVHLTAASGAVDLVVGSATAAMHNCS</sequence>
<proteinExistence type="predicted"/>
<dbReference type="InterPro" id="IPR002901">
    <property type="entry name" value="MGlyc_endo_b_GlcNAc-like_dom"/>
</dbReference>
<dbReference type="AlphaFoldDB" id="A0A8J3JIN2"/>
<dbReference type="Pfam" id="PF01832">
    <property type="entry name" value="Glucosaminidase"/>
    <property type="match status" value="1"/>
</dbReference>
<gene>
    <name evidence="3" type="ORF">Aru02nite_65670</name>
</gene>
<dbReference type="SMART" id="SM00047">
    <property type="entry name" value="LYZ2"/>
    <property type="match status" value="1"/>
</dbReference>
<dbReference type="PRINTS" id="PR01002">
    <property type="entry name" value="FLGFLGJ"/>
</dbReference>
<dbReference type="NCBIfam" id="NF040603">
    <property type="entry name" value="choice_anch_P"/>
    <property type="match status" value="1"/>
</dbReference>
<reference evidence="3" key="1">
    <citation type="submission" date="2021-01" db="EMBL/GenBank/DDBJ databases">
        <title>Whole genome shotgun sequence of Actinocatenispora rupis NBRC 107355.</title>
        <authorList>
            <person name="Komaki H."/>
            <person name="Tamura T."/>
        </authorList>
    </citation>
    <scope>NUCLEOTIDE SEQUENCE</scope>
    <source>
        <strain evidence="3">NBRC 107355</strain>
    </source>
</reference>
<accession>A0A8J3JIN2</accession>